<gene>
    <name evidence="2" type="ORF">C8E83_1878</name>
</gene>
<dbReference type="Gene3D" id="3.60.21.10">
    <property type="match status" value="1"/>
</dbReference>
<evidence type="ECO:0000313" key="2">
    <source>
        <dbReference type="EMBL" id="RKR74749.1"/>
    </source>
</evidence>
<evidence type="ECO:0000313" key="3">
    <source>
        <dbReference type="Proteomes" id="UP000280008"/>
    </source>
</evidence>
<evidence type="ECO:0000259" key="1">
    <source>
        <dbReference type="Pfam" id="PF00149"/>
    </source>
</evidence>
<comment type="caution">
    <text evidence="2">The sequence shown here is derived from an EMBL/GenBank/DDBJ whole genome shotgun (WGS) entry which is preliminary data.</text>
</comment>
<dbReference type="InterPro" id="IPR029052">
    <property type="entry name" value="Metallo-depent_PP-like"/>
</dbReference>
<dbReference type="RefSeq" id="WP_170159892.1">
    <property type="nucleotide sequence ID" value="NZ_RBKS01000001.1"/>
</dbReference>
<dbReference type="GO" id="GO:0016787">
    <property type="term" value="F:hydrolase activity"/>
    <property type="evidence" value="ECO:0007669"/>
    <property type="project" value="InterPro"/>
</dbReference>
<feature type="domain" description="Calcineurin-like phosphoesterase" evidence="1">
    <location>
        <begin position="12"/>
        <end position="225"/>
    </location>
</feature>
<dbReference type="Pfam" id="PF00149">
    <property type="entry name" value="Metallophos"/>
    <property type="match status" value="1"/>
</dbReference>
<protein>
    <submittedName>
        <fullName evidence="2">Calcineurin-like phosphoesterase family protein</fullName>
    </submittedName>
</protein>
<dbReference type="AlphaFoldDB" id="A0A495IG74"/>
<dbReference type="SUPFAM" id="SSF56300">
    <property type="entry name" value="Metallo-dependent phosphatases"/>
    <property type="match status" value="1"/>
</dbReference>
<accession>A0A495IG74</accession>
<keyword evidence="3" id="KW-1185">Reference proteome</keyword>
<name>A0A495IG74_9MICO</name>
<proteinExistence type="predicted"/>
<dbReference type="EMBL" id="RBKS01000001">
    <property type="protein sequence ID" value="RKR74749.1"/>
    <property type="molecule type" value="Genomic_DNA"/>
</dbReference>
<sequence>MKPDRHVLVDDRIGLLGDPHADFQWTKLAIRNLDRAGIRQIHVLGDFGFLSNGNPYERERLRQLNNALLARNQYVFITGGNHEGYPTLHRMRQPDAHGYRRLERRIIWLPRGWRGRTESGSVLGSLGGANSINGGSRKSIGGHIGEWHAEEQITEEDLSALGTERVDVLLGHDAPITAALDRHIAKNRHFWTEKGFAYARAGQAMFHRGVEQVRPKLVVSGHYHRHLDTTGLLQPAGQEPFGIRSVILDRNRTARSVGILQPDSLTLDVPEKLSPGLRRERDAATRWKRRRRLAS</sequence>
<reference evidence="2 3" key="1">
    <citation type="submission" date="2018-10" db="EMBL/GenBank/DDBJ databases">
        <title>Sequencing the genomes of 1000 actinobacteria strains.</title>
        <authorList>
            <person name="Klenk H.-P."/>
        </authorList>
    </citation>
    <scope>NUCLEOTIDE SEQUENCE [LARGE SCALE GENOMIC DNA]</scope>
    <source>
        <strain evidence="2 3">DSM 17894</strain>
    </source>
</reference>
<dbReference type="Proteomes" id="UP000280008">
    <property type="component" value="Unassembled WGS sequence"/>
</dbReference>
<dbReference type="InterPro" id="IPR004843">
    <property type="entry name" value="Calcineurin-like_PHP"/>
</dbReference>
<organism evidence="2 3">
    <name type="scientific">Frondihabitans australicus</name>
    <dbReference type="NCBI Taxonomy" id="386892"/>
    <lineage>
        <taxon>Bacteria</taxon>
        <taxon>Bacillati</taxon>
        <taxon>Actinomycetota</taxon>
        <taxon>Actinomycetes</taxon>
        <taxon>Micrococcales</taxon>
        <taxon>Microbacteriaceae</taxon>
        <taxon>Frondihabitans</taxon>
    </lineage>
</organism>